<comment type="caution">
    <text evidence="2">The sequence shown here is derived from an EMBL/GenBank/DDBJ whole genome shotgun (WGS) entry which is preliminary data.</text>
</comment>
<protein>
    <recommendedName>
        <fullName evidence="1">BCD1 alpha/beta domain-containing protein</fullName>
    </recommendedName>
</protein>
<dbReference type="STRING" id="137246.A0A401T8F8"/>
<dbReference type="AlphaFoldDB" id="A0A401T8F8"/>
<keyword evidence="3" id="KW-1185">Reference proteome</keyword>
<accession>A0A401T8F8</accession>
<dbReference type="EMBL" id="BEZZ01019352">
    <property type="protein sequence ID" value="GCC38941.1"/>
    <property type="molecule type" value="Genomic_DNA"/>
</dbReference>
<organism evidence="2 3">
    <name type="scientific">Chiloscyllium punctatum</name>
    <name type="common">Brownbanded bambooshark</name>
    <name type="synonym">Hemiscyllium punctatum</name>
    <dbReference type="NCBI Taxonomy" id="137246"/>
    <lineage>
        <taxon>Eukaryota</taxon>
        <taxon>Metazoa</taxon>
        <taxon>Chordata</taxon>
        <taxon>Craniata</taxon>
        <taxon>Vertebrata</taxon>
        <taxon>Chondrichthyes</taxon>
        <taxon>Elasmobranchii</taxon>
        <taxon>Galeomorphii</taxon>
        <taxon>Galeoidea</taxon>
        <taxon>Orectolobiformes</taxon>
        <taxon>Hemiscylliidae</taxon>
        <taxon>Chiloscyllium</taxon>
    </lineage>
</organism>
<dbReference type="Proteomes" id="UP000287033">
    <property type="component" value="Unassembled WGS sequence"/>
</dbReference>
<feature type="non-terminal residue" evidence="2">
    <location>
        <position position="1"/>
    </location>
</feature>
<evidence type="ECO:0000313" key="2">
    <source>
        <dbReference type="EMBL" id="GCC38941.1"/>
    </source>
</evidence>
<evidence type="ECO:0000313" key="3">
    <source>
        <dbReference type="Proteomes" id="UP000287033"/>
    </source>
</evidence>
<feature type="domain" description="BCD1 alpha/beta" evidence="1">
    <location>
        <begin position="2"/>
        <end position="52"/>
    </location>
</feature>
<reference evidence="2 3" key="1">
    <citation type="journal article" date="2018" name="Nat. Ecol. Evol.">
        <title>Shark genomes provide insights into elasmobranch evolution and the origin of vertebrates.</title>
        <authorList>
            <person name="Hara Y"/>
            <person name="Yamaguchi K"/>
            <person name="Onimaru K"/>
            <person name="Kadota M"/>
            <person name="Koyanagi M"/>
            <person name="Keeley SD"/>
            <person name="Tatsumi K"/>
            <person name="Tanaka K"/>
            <person name="Motone F"/>
            <person name="Kageyama Y"/>
            <person name="Nozu R"/>
            <person name="Adachi N"/>
            <person name="Nishimura O"/>
            <person name="Nakagawa R"/>
            <person name="Tanegashima C"/>
            <person name="Kiyatake I"/>
            <person name="Matsumoto R"/>
            <person name="Murakumo K"/>
            <person name="Nishida K"/>
            <person name="Terakita A"/>
            <person name="Kuratani S"/>
            <person name="Sato K"/>
            <person name="Hyodo S Kuraku.S."/>
        </authorList>
    </citation>
    <scope>NUCLEOTIDE SEQUENCE [LARGE SCALE GENOMIC DNA]</scope>
</reference>
<name>A0A401T8F8_CHIPU</name>
<dbReference type="OrthoDB" id="272357at2759"/>
<dbReference type="InterPro" id="IPR057721">
    <property type="entry name" value="BCD1_alpha/beta"/>
</dbReference>
<sequence length="54" mass="6349">VPSIKTLQEVLRKYVDPVEADPVIRQKLKVYTMVSLSELRILMKVENRKHNSVR</sequence>
<gene>
    <name evidence="2" type="ORF">chiPu_0023333</name>
</gene>
<dbReference type="Pfam" id="PF25790">
    <property type="entry name" value="BCD1"/>
    <property type="match status" value="1"/>
</dbReference>
<evidence type="ECO:0000259" key="1">
    <source>
        <dbReference type="Pfam" id="PF25790"/>
    </source>
</evidence>
<proteinExistence type="predicted"/>